<keyword evidence="3" id="KW-1185">Reference proteome</keyword>
<name>A0ABR9NT14_9BACT</name>
<accession>A0ABR9NT14</accession>
<evidence type="ECO:0000256" key="1">
    <source>
        <dbReference type="SAM" id="SignalP"/>
    </source>
</evidence>
<keyword evidence="1" id="KW-0732">Signal</keyword>
<dbReference type="SUPFAM" id="SSF81901">
    <property type="entry name" value="HCP-like"/>
    <property type="match status" value="1"/>
</dbReference>
<dbReference type="Gene3D" id="1.25.40.10">
    <property type="entry name" value="Tetratricopeptide repeat domain"/>
    <property type="match status" value="1"/>
</dbReference>
<dbReference type="InterPro" id="IPR050767">
    <property type="entry name" value="Sel1_AlgK"/>
</dbReference>
<dbReference type="Proteomes" id="UP000618926">
    <property type="component" value="Unassembled WGS sequence"/>
</dbReference>
<protein>
    <submittedName>
        <fullName evidence="2">Sel1 repeat family protein</fullName>
    </submittedName>
</protein>
<dbReference type="InterPro" id="IPR006597">
    <property type="entry name" value="Sel1-like"/>
</dbReference>
<gene>
    <name evidence="2" type="ORF">IIE05_05450</name>
</gene>
<dbReference type="SMART" id="SM00671">
    <property type="entry name" value="SEL1"/>
    <property type="match status" value="3"/>
</dbReference>
<comment type="caution">
    <text evidence="2">The sequence shown here is derived from an EMBL/GenBank/DDBJ whole genome shotgun (WGS) entry which is preliminary data.</text>
</comment>
<organism evidence="2 3">
    <name type="scientific">Geobacter anodireducens</name>
    <dbReference type="NCBI Taxonomy" id="1340425"/>
    <lineage>
        <taxon>Bacteria</taxon>
        <taxon>Pseudomonadati</taxon>
        <taxon>Thermodesulfobacteriota</taxon>
        <taxon>Desulfuromonadia</taxon>
        <taxon>Geobacterales</taxon>
        <taxon>Geobacteraceae</taxon>
        <taxon>Geobacter</taxon>
    </lineage>
</organism>
<sequence>MVCRVVTALALSMLAVAPVPAASRAAKGTKAAKAANGYAATQAAARRGDAKAAFRLALMHLDGSGAPRKPTEAARYMKMAAERGHARAQYYLGTFYHEGTGVKRDSAAAALWIGKAAAGGDAEAQYAYGMVLLSGDGVPVDKVRAIEWLGKASRQGNEGARDVLQELVAFQGRPTEIRALEPSISAAGPAHRPEAGTTGARLEGKGVVLDQGEFSLKFSMPGLGNTGDPYRTTTDEKLWEHLQGGSFEIIYRLGK</sequence>
<proteinExistence type="predicted"/>
<reference evidence="2 3" key="1">
    <citation type="submission" date="2020-10" db="EMBL/GenBank/DDBJ databases">
        <title>Investigation of anaerobic biodegradation of phenanthrene by a sulfate-dependent Geobacter anodireducens strain PheS2.</title>
        <authorList>
            <person name="Zhang Z."/>
        </authorList>
    </citation>
    <scope>NUCLEOTIDE SEQUENCE [LARGE SCALE GENOMIC DNA]</scope>
    <source>
        <strain evidence="2 3">PheS2</strain>
    </source>
</reference>
<evidence type="ECO:0000313" key="2">
    <source>
        <dbReference type="EMBL" id="MBE2887411.1"/>
    </source>
</evidence>
<feature type="signal peptide" evidence="1">
    <location>
        <begin position="1"/>
        <end position="21"/>
    </location>
</feature>
<dbReference type="EMBL" id="JADBFD010000006">
    <property type="protein sequence ID" value="MBE2887411.1"/>
    <property type="molecule type" value="Genomic_DNA"/>
</dbReference>
<dbReference type="PANTHER" id="PTHR11102:SF160">
    <property type="entry name" value="ERAD-ASSOCIATED E3 UBIQUITIN-PROTEIN LIGASE COMPONENT HRD3"/>
    <property type="match status" value="1"/>
</dbReference>
<evidence type="ECO:0000313" key="3">
    <source>
        <dbReference type="Proteomes" id="UP000618926"/>
    </source>
</evidence>
<dbReference type="PANTHER" id="PTHR11102">
    <property type="entry name" value="SEL-1-LIKE PROTEIN"/>
    <property type="match status" value="1"/>
</dbReference>
<feature type="chain" id="PRO_5047210222" evidence="1">
    <location>
        <begin position="22"/>
        <end position="255"/>
    </location>
</feature>
<dbReference type="Pfam" id="PF08238">
    <property type="entry name" value="Sel1"/>
    <property type="match status" value="3"/>
</dbReference>
<dbReference type="InterPro" id="IPR011990">
    <property type="entry name" value="TPR-like_helical_dom_sf"/>
</dbReference>